<proteinExistence type="inferred from homology"/>
<reference evidence="3 4" key="1">
    <citation type="journal article" date="2022" name="Int. J. Syst. Evol. Microbiol.">
        <title>Neobacillus kokaensis sp. nov., isolated from soil.</title>
        <authorList>
            <person name="Yuki K."/>
            <person name="Matsubara H."/>
            <person name="Yamaguchi S."/>
        </authorList>
    </citation>
    <scope>NUCLEOTIDE SEQUENCE [LARGE SCALE GENOMIC DNA]</scope>
    <source>
        <strain evidence="3 4">LOB 377</strain>
    </source>
</reference>
<dbReference type="InterPro" id="IPR029045">
    <property type="entry name" value="ClpP/crotonase-like_dom_sf"/>
</dbReference>
<dbReference type="InterPro" id="IPR014748">
    <property type="entry name" value="Enoyl-CoA_hydra_C"/>
</dbReference>
<accession>A0ABQ3MYD9</accession>
<dbReference type="Gene3D" id="1.10.12.10">
    <property type="entry name" value="Lyase 2-enoyl-coa Hydratase, Chain A, domain 2"/>
    <property type="match status" value="1"/>
</dbReference>
<name>A0ABQ3MYD9_9BACI</name>
<evidence type="ECO:0000313" key="3">
    <source>
        <dbReference type="EMBL" id="GHH96778.1"/>
    </source>
</evidence>
<dbReference type="Gene3D" id="3.90.226.10">
    <property type="entry name" value="2-enoyl-CoA Hydratase, Chain A, domain 1"/>
    <property type="match status" value="1"/>
</dbReference>
<dbReference type="CDD" id="cd06558">
    <property type="entry name" value="crotonase-like"/>
    <property type="match status" value="1"/>
</dbReference>
<keyword evidence="2" id="KW-0456">Lyase</keyword>
<keyword evidence="4" id="KW-1185">Reference proteome</keyword>
<sequence length="259" mass="28377">MKYRYLDVWVDDSIAHVLLNNPENHNQFNPELAQELLSIARDLQEKDNIKVIVLGGHGKSFSIGLHPPDGVENSFDESYSALSLACAAIEEWARLPVPIIAAIKGYCASLGLSLACIADIRYASENALFSVPESSWGLVPAGGITQRLPRIIGKGPAMSMLLGGDVIQASEALKLGLTTKLTEDDLVLSEACNKARQLVNMSSLSMQYTKECLLKGSELPLEQALRLELDVYMLLQTSQDRMEGVQAFLEKRTPNFIGE</sequence>
<evidence type="ECO:0000256" key="2">
    <source>
        <dbReference type="ARBA" id="ARBA00023239"/>
    </source>
</evidence>
<dbReference type="SUPFAM" id="SSF52096">
    <property type="entry name" value="ClpP/crotonase"/>
    <property type="match status" value="1"/>
</dbReference>
<dbReference type="PANTHER" id="PTHR11941:SF54">
    <property type="entry name" value="ENOYL-COA HYDRATASE, MITOCHONDRIAL"/>
    <property type="match status" value="1"/>
</dbReference>
<comment type="caution">
    <text evidence="3">The sequence shown here is derived from an EMBL/GenBank/DDBJ whole genome shotgun (WGS) entry which is preliminary data.</text>
</comment>
<comment type="similarity">
    <text evidence="1">Belongs to the enoyl-CoA hydratase/isomerase family.</text>
</comment>
<dbReference type="PANTHER" id="PTHR11941">
    <property type="entry name" value="ENOYL-COA HYDRATASE-RELATED"/>
    <property type="match status" value="1"/>
</dbReference>
<evidence type="ECO:0000256" key="1">
    <source>
        <dbReference type="ARBA" id="ARBA00005254"/>
    </source>
</evidence>
<dbReference type="Pfam" id="PF00378">
    <property type="entry name" value="ECH_1"/>
    <property type="match status" value="1"/>
</dbReference>
<dbReference type="InterPro" id="IPR001753">
    <property type="entry name" value="Enoyl-CoA_hydra/iso"/>
</dbReference>
<protein>
    <submittedName>
        <fullName evidence="3">3-hydroxybutyryl-CoA dehydratase</fullName>
    </submittedName>
</protein>
<dbReference type="Proteomes" id="UP000637074">
    <property type="component" value="Unassembled WGS sequence"/>
</dbReference>
<dbReference type="RefSeq" id="WP_191269029.1">
    <property type="nucleotide sequence ID" value="NZ_BNDS01000001.1"/>
</dbReference>
<evidence type="ECO:0000313" key="4">
    <source>
        <dbReference type="Proteomes" id="UP000637074"/>
    </source>
</evidence>
<dbReference type="EMBL" id="BNDS01000001">
    <property type="protein sequence ID" value="GHH96778.1"/>
    <property type="molecule type" value="Genomic_DNA"/>
</dbReference>
<organism evidence="3 4">
    <name type="scientific">Neobacillus kokaensis</name>
    <dbReference type="NCBI Taxonomy" id="2759023"/>
    <lineage>
        <taxon>Bacteria</taxon>
        <taxon>Bacillati</taxon>
        <taxon>Bacillota</taxon>
        <taxon>Bacilli</taxon>
        <taxon>Bacillales</taxon>
        <taxon>Bacillaceae</taxon>
        <taxon>Neobacillus</taxon>
    </lineage>
</organism>
<gene>
    <name evidence="3" type="ORF">AM1BK_03210</name>
</gene>